<accession>A0ABN1MDJ5</accession>
<evidence type="ECO:0000313" key="2">
    <source>
        <dbReference type="Proteomes" id="UP001500507"/>
    </source>
</evidence>
<sequence>MIDKYFSTGNVYVIDDQLTEATPIIKSLYSHQIPHIYLDGSSKSLPKESRQVRLIFLDLNLKPTLNPKDKKSFKNIHAGILNKLLANNSSSYLILVWSKQEDTFLNDFKEIFNDSTNEYKLNQRPPLEIISLEKKDFFETISGADGITHNWKNGQEKALLELITSKLTQNEAFKILSAWENLISKSGSKTVDYLFDLVSGETPANKNSKLDSIITSLSISFLGFENFNKLNDQKKTDAFMLALSELIDDEIDKEIIVNTQPEFKNWLPTKRLSSTDKGRLNSKLLTSIEVGNNHLTGSIYKANKGAHNYKKLLTDCIDLGRSLSKKEATKKKDSKSSEVRKDIANLIFKDSSKFIPLELNITPLCDVAQNKEEYYRMVPGFLIDKKSREYLFEKTDRNYFSALLYSEVSLNECHLVLDYRYFHSVTKAEINKMRKLCCLRKSFVDEIQSKLANHVSRLGLLYLP</sequence>
<gene>
    <name evidence="1" type="ORF">GCM10009117_02490</name>
</gene>
<keyword evidence="2" id="KW-1185">Reference proteome</keyword>
<comment type="caution">
    <text evidence="1">The sequence shown here is derived from an EMBL/GenBank/DDBJ whole genome shotgun (WGS) entry which is preliminary data.</text>
</comment>
<dbReference type="Proteomes" id="UP001500507">
    <property type="component" value="Unassembled WGS sequence"/>
</dbReference>
<organism evidence="1 2">
    <name type="scientific">Gangjinia marincola</name>
    <dbReference type="NCBI Taxonomy" id="578463"/>
    <lineage>
        <taxon>Bacteria</taxon>
        <taxon>Pseudomonadati</taxon>
        <taxon>Bacteroidota</taxon>
        <taxon>Flavobacteriia</taxon>
        <taxon>Flavobacteriales</taxon>
        <taxon>Flavobacteriaceae</taxon>
        <taxon>Gangjinia</taxon>
    </lineage>
</organism>
<protein>
    <submittedName>
        <fullName evidence="1">Uncharacterized protein</fullName>
    </submittedName>
</protein>
<name>A0ABN1MDJ5_9FLAO</name>
<evidence type="ECO:0000313" key="1">
    <source>
        <dbReference type="EMBL" id="GAA0871104.1"/>
    </source>
</evidence>
<dbReference type="RefSeq" id="WP_343762757.1">
    <property type="nucleotide sequence ID" value="NZ_BAAAFG010000001.1"/>
</dbReference>
<proteinExistence type="predicted"/>
<reference evidence="1 2" key="1">
    <citation type="journal article" date="2019" name="Int. J. Syst. Evol. Microbiol.">
        <title>The Global Catalogue of Microorganisms (GCM) 10K type strain sequencing project: providing services to taxonomists for standard genome sequencing and annotation.</title>
        <authorList>
            <consortium name="The Broad Institute Genomics Platform"/>
            <consortium name="The Broad Institute Genome Sequencing Center for Infectious Disease"/>
            <person name="Wu L."/>
            <person name="Ma J."/>
        </authorList>
    </citation>
    <scope>NUCLEOTIDE SEQUENCE [LARGE SCALE GENOMIC DNA]</scope>
    <source>
        <strain evidence="1 2">JCM 16082</strain>
    </source>
</reference>
<dbReference type="EMBL" id="BAAAFG010000001">
    <property type="protein sequence ID" value="GAA0871104.1"/>
    <property type="molecule type" value="Genomic_DNA"/>
</dbReference>